<organism evidence="1 2">
    <name type="scientific">Protopolystoma xenopodis</name>
    <dbReference type="NCBI Taxonomy" id="117903"/>
    <lineage>
        <taxon>Eukaryota</taxon>
        <taxon>Metazoa</taxon>
        <taxon>Spiralia</taxon>
        <taxon>Lophotrochozoa</taxon>
        <taxon>Platyhelminthes</taxon>
        <taxon>Monogenea</taxon>
        <taxon>Polyopisthocotylea</taxon>
        <taxon>Polystomatidea</taxon>
        <taxon>Polystomatidae</taxon>
        <taxon>Protopolystoma</taxon>
    </lineage>
</organism>
<sequence length="79" mass="8344">MSESTLKELDSDRYYLNLLCNLATGSLGIKGSPMHDPASSKSAQISSHDNACACITSRPAIILASYFVVRVIRALAAAG</sequence>
<evidence type="ECO:0000313" key="2">
    <source>
        <dbReference type="Proteomes" id="UP000784294"/>
    </source>
</evidence>
<name>A0A448WBR0_9PLAT</name>
<protein>
    <submittedName>
        <fullName evidence="1">Uncharacterized protein</fullName>
    </submittedName>
</protein>
<dbReference type="EMBL" id="CAAALY010002781">
    <property type="protein sequence ID" value="VEL07928.1"/>
    <property type="molecule type" value="Genomic_DNA"/>
</dbReference>
<reference evidence="1" key="1">
    <citation type="submission" date="2018-11" db="EMBL/GenBank/DDBJ databases">
        <authorList>
            <consortium name="Pathogen Informatics"/>
        </authorList>
    </citation>
    <scope>NUCLEOTIDE SEQUENCE</scope>
</reference>
<gene>
    <name evidence="1" type="ORF">PXEA_LOCUS1368</name>
</gene>
<keyword evidence="2" id="KW-1185">Reference proteome</keyword>
<proteinExistence type="predicted"/>
<accession>A0A448WBR0</accession>
<dbReference type="AlphaFoldDB" id="A0A448WBR0"/>
<evidence type="ECO:0000313" key="1">
    <source>
        <dbReference type="EMBL" id="VEL07928.1"/>
    </source>
</evidence>
<comment type="caution">
    <text evidence="1">The sequence shown here is derived from an EMBL/GenBank/DDBJ whole genome shotgun (WGS) entry which is preliminary data.</text>
</comment>
<dbReference type="Proteomes" id="UP000784294">
    <property type="component" value="Unassembled WGS sequence"/>
</dbReference>